<keyword evidence="2" id="KW-1185">Reference proteome</keyword>
<dbReference type="Gene3D" id="3.40.50.12580">
    <property type="match status" value="1"/>
</dbReference>
<evidence type="ECO:0008006" key="3">
    <source>
        <dbReference type="Google" id="ProtNLM"/>
    </source>
</evidence>
<sequence>MFTKFVKKVGRKSANTFVTRQNAPSVKKVTGPSASVRSVCFHAVARNETTRDTVLPDVEYVVYYGEKNAVSHYDMWNPVFAKRPGSYVSIFRFSASWWEVNEDADIYPISQMAQIEPLFARMPNLKAVFYPANNGVNMQAVRNTDLTHVFLGHGDSNKASSANKCFRLYDEVWVAGQAHRDRFDRVSGDFSGVKFPIIGQPWMRDWLKKLPTYDLAERNQWGYFPTWRGYYANTNYSSLDLTRKVAAEAQACLGENAAGFLKLHPWSAPADVKSVSRIVADDQASRQSALDEGDDSGARKLGLHVPDQSTQLRDILKKPLRFVICDISAAVTECLFINVPVFLYYPQPPALVAEDFEEQNAFCYLYRNADELRALLKRVITDGNDYLANEREQAMNNRVDLERTKDGQFYKELDRLPKI</sequence>
<organism evidence="1 2">
    <name type="scientific">Shimia sagamensis</name>
    <dbReference type="NCBI Taxonomy" id="1566352"/>
    <lineage>
        <taxon>Bacteria</taxon>
        <taxon>Pseudomonadati</taxon>
        <taxon>Pseudomonadota</taxon>
        <taxon>Alphaproteobacteria</taxon>
        <taxon>Rhodobacterales</taxon>
        <taxon>Roseobacteraceae</taxon>
    </lineage>
</organism>
<accession>A0ABY1NDB5</accession>
<dbReference type="InterPro" id="IPR043148">
    <property type="entry name" value="TagF_C"/>
</dbReference>
<dbReference type="EMBL" id="FXTY01000001">
    <property type="protein sequence ID" value="SMP06986.1"/>
    <property type="molecule type" value="Genomic_DNA"/>
</dbReference>
<protein>
    <recommendedName>
        <fullName evidence="3">CDP-Glycerol:Poly(Glycerophosphate) glycerophosphotransferase</fullName>
    </recommendedName>
</protein>
<name>A0ABY1NDB5_9RHOB</name>
<evidence type="ECO:0000313" key="1">
    <source>
        <dbReference type="EMBL" id="SMP06986.1"/>
    </source>
</evidence>
<proteinExistence type="predicted"/>
<dbReference type="RefSeq" id="WP_283424541.1">
    <property type="nucleotide sequence ID" value="NZ_FXTY01000001.1"/>
</dbReference>
<comment type="caution">
    <text evidence="1">The sequence shown here is derived from an EMBL/GenBank/DDBJ whole genome shotgun (WGS) entry which is preliminary data.</text>
</comment>
<reference evidence="1 2" key="1">
    <citation type="submission" date="2017-05" db="EMBL/GenBank/DDBJ databases">
        <authorList>
            <person name="Varghese N."/>
            <person name="Submissions S."/>
        </authorList>
    </citation>
    <scope>NUCLEOTIDE SEQUENCE [LARGE SCALE GENOMIC DNA]</scope>
    <source>
        <strain evidence="1 2">DSM 29734</strain>
    </source>
</reference>
<evidence type="ECO:0000313" key="2">
    <source>
        <dbReference type="Proteomes" id="UP001157961"/>
    </source>
</evidence>
<dbReference type="Proteomes" id="UP001157961">
    <property type="component" value="Unassembled WGS sequence"/>
</dbReference>
<gene>
    <name evidence="1" type="ORF">SAMN06265373_101699</name>
</gene>